<dbReference type="GO" id="GO:0070475">
    <property type="term" value="P:rRNA base methylation"/>
    <property type="evidence" value="ECO:0007669"/>
    <property type="project" value="TreeGrafter"/>
</dbReference>
<keyword evidence="9" id="KW-0408">Iron</keyword>
<evidence type="ECO:0000256" key="10">
    <source>
        <dbReference type="ARBA" id="ARBA00023014"/>
    </source>
</evidence>
<keyword evidence="10" id="KW-0411">Iron-sulfur</keyword>
<feature type="region of interest" description="Disordered" evidence="11">
    <location>
        <begin position="63"/>
        <end position="88"/>
    </location>
</feature>
<keyword evidence="5" id="KW-0489">Methyltransferase</keyword>
<dbReference type="FunFam" id="3.20.20.70:FF:000161">
    <property type="entry name" value="Dual-specificity RNA methyltransferase RlmN"/>
    <property type="match status" value="1"/>
</dbReference>
<dbReference type="InterPro" id="IPR007197">
    <property type="entry name" value="rSAM"/>
</dbReference>
<keyword evidence="14" id="KW-1185">Reference proteome</keyword>
<dbReference type="PANTHER" id="PTHR30544">
    <property type="entry name" value="23S RRNA METHYLTRANSFERASE"/>
    <property type="match status" value="1"/>
</dbReference>
<comment type="subcellular location">
    <subcellularLocation>
        <location evidence="2">Cytoplasm</location>
    </subcellularLocation>
</comment>
<evidence type="ECO:0000256" key="4">
    <source>
        <dbReference type="ARBA" id="ARBA00022490"/>
    </source>
</evidence>
<keyword evidence="3" id="KW-0004">4Fe-4S</keyword>
<dbReference type="SFLD" id="SFLDG01062">
    <property type="entry name" value="methyltransferase_(Class_A)"/>
    <property type="match status" value="1"/>
</dbReference>
<comment type="cofactor">
    <cofactor evidence="1">
        <name>[4Fe-4S] cluster</name>
        <dbReference type="ChEBI" id="CHEBI:49883"/>
    </cofactor>
</comment>
<dbReference type="InterPro" id="IPR040072">
    <property type="entry name" value="Methyltransferase_A"/>
</dbReference>
<evidence type="ECO:0000256" key="5">
    <source>
        <dbReference type="ARBA" id="ARBA00022603"/>
    </source>
</evidence>
<keyword evidence="4" id="KW-0963">Cytoplasm</keyword>
<dbReference type="GO" id="GO:0051539">
    <property type="term" value="F:4 iron, 4 sulfur cluster binding"/>
    <property type="evidence" value="ECO:0007669"/>
    <property type="project" value="UniProtKB-KW"/>
</dbReference>
<organism evidence="13 14">
    <name type="scientific">Elliptochloris bilobata</name>
    <dbReference type="NCBI Taxonomy" id="381761"/>
    <lineage>
        <taxon>Eukaryota</taxon>
        <taxon>Viridiplantae</taxon>
        <taxon>Chlorophyta</taxon>
        <taxon>core chlorophytes</taxon>
        <taxon>Trebouxiophyceae</taxon>
        <taxon>Trebouxiophyceae incertae sedis</taxon>
        <taxon>Elliptochloris clade</taxon>
        <taxon>Elliptochloris</taxon>
    </lineage>
</organism>
<evidence type="ECO:0000259" key="12">
    <source>
        <dbReference type="PROSITE" id="PS51918"/>
    </source>
</evidence>
<dbReference type="AlphaFoldDB" id="A0AAW1QNP2"/>
<reference evidence="13 14" key="1">
    <citation type="journal article" date="2024" name="Nat. Commun.">
        <title>Phylogenomics reveals the evolutionary origins of lichenization in chlorophyte algae.</title>
        <authorList>
            <person name="Puginier C."/>
            <person name="Libourel C."/>
            <person name="Otte J."/>
            <person name="Skaloud P."/>
            <person name="Haon M."/>
            <person name="Grisel S."/>
            <person name="Petersen M."/>
            <person name="Berrin J.G."/>
            <person name="Delaux P.M."/>
            <person name="Dal Grande F."/>
            <person name="Keller J."/>
        </authorList>
    </citation>
    <scope>NUCLEOTIDE SEQUENCE [LARGE SCALE GENOMIC DNA]</scope>
    <source>
        <strain evidence="13 14">SAG 245.80</strain>
    </source>
</reference>
<gene>
    <name evidence="13" type="ORF">WJX81_007162</name>
</gene>
<comment type="caution">
    <text evidence="13">The sequence shown here is derived from an EMBL/GenBank/DDBJ whole genome shotgun (WGS) entry which is preliminary data.</text>
</comment>
<evidence type="ECO:0000256" key="3">
    <source>
        <dbReference type="ARBA" id="ARBA00022485"/>
    </source>
</evidence>
<evidence type="ECO:0000256" key="7">
    <source>
        <dbReference type="ARBA" id="ARBA00022691"/>
    </source>
</evidence>
<dbReference type="Gene3D" id="3.20.20.70">
    <property type="entry name" value="Aldolase class I"/>
    <property type="match status" value="1"/>
</dbReference>
<dbReference type="SFLD" id="SFLDS00029">
    <property type="entry name" value="Radical_SAM"/>
    <property type="match status" value="1"/>
</dbReference>
<dbReference type="Pfam" id="PF04055">
    <property type="entry name" value="Radical_SAM"/>
    <property type="match status" value="1"/>
</dbReference>
<evidence type="ECO:0000256" key="2">
    <source>
        <dbReference type="ARBA" id="ARBA00004496"/>
    </source>
</evidence>
<evidence type="ECO:0000256" key="9">
    <source>
        <dbReference type="ARBA" id="ARBA00023004"/>
    </source>
</evidence>
<dbReference type="CDD" id="cd01335">
    <property type="entry name" value="Radical_SAM"/>
    <property type="match status" value="1"/>
</dbReference>
<dbReference type="PANTHER" id="PTHR30544:SF9">
    <property type="entry name" value="RADICAL SAM SUPERFAMILY PROTEIN"/>
    <property type="match status" value="1"/>
</dbReference>
<dbReference type="PROSITE" id="PS51918">
    <property type="entry name" value="RADICAL_SAM"/>
    <property type="match status" value="1"/>
</dbReference>
<dbReference type="InterPro" id="IPR013785">
    <property type="entry name" value="Aldolase_TIM"/>
</dbReference>
<dbReference type="GO" id="GO:0008173">
    <property type="term" value="F:RNA methyltransferase activity"/>
    <property type="evidence" value="ECO:0007669"/>
    <property type="project" value="InterPro"/>
</dbReference>
<evidence type="ECO:0000313" key="14">
    <source>
        <dbReference type="Proteomes" id="UP001445335"/>
    </source>
</evidence>
<evidence type="ECO:0000256" key="8">
    <source>
        <dbReference type="ARBA" id="ARBA00022723"/>
    </source>
</evidence>
<sequence>MPGLSARCALTRVPAQCRAWSRQLWGPQVLQHRPQCAGSAEAPATGTTTHEATAALQERLTNSDGATTSAAAPDSSDSAPPPKFLTRPGLRDARGALMLKNLTFCELESWCELVGERRQRARQLWRWLYADGALIHDISEATGVANGFSSAFLELFRQAHASIDGGMRLERVHRAADNTRKMVFRLTEGEGAGAAVEAVLIPIVRSGGARPRTTLCVSSQVGCGMNCQFCFTGRLGLCAQLSAAQIVEQMVEARRLVAEEAAVGAPDALAPVTNVVYMGMGEPLHNFDAVLASAAIATHELGLHFSANKVSVSTVGLVPQLRALVASSRCQLAVSLHATTDEVRNWLVPVNRRYPLAELLGALRELFPRSGGRFVLFEYVMLAGVNDSEEDAARFVALANDIECKVNLIIFNTHAGTRFKPSSADQVQRFRSALIQAGRVCTVRDSRGDDEMAACGQLGDVGAMGARAPVLRVPPRFQNALLAAAQG</sequence>
<evidence type="ECO:0000256" key="1">
    <source>
        <dbReference type="ARBA" id="ARBA00001966"/>
    </source>
</evidence>
<proteinExistence type="predicted"/>
<dbReference type="EMBL" id="JALJOU010000083">
    <property type="protein sequence ID" value="KAK9822830.1"/>
    <property type="molecule type" value="Genomic_DNA"/>
</dbReference>
<keyword evidence="6" id="KW-0808">Transferase</keyword>
<feature type="domain" description="Radical SAM core" evidence="12">
    <location>
        <begin position="209"/>
        <end position="450"/>
    </location>
</feature>
<dbReference type="SFLD" id="SFLDF00275">
    <property type="entry name" value="adenosine_C2_methyltransferase"/>
    <property type="match status" value="1"/>
</dbReference>
<dbReference type="GO" id="GO:0030488">
    <property type="term" value="P:tRNA methylation"/>
    <property type="evidence" value="ECO:0007669"/>
    <property type="project" value="TreeGrafter"/>
</dbReference>
<dbReference type="GO" id="GO:0046872">
    <property type="term" value="F:metal ion binding"/>
    <property type="evidence" value="ECO:0007669"/>
    <property type="project" value="UniProtKB-KW"/>
</dbReference>
<dbReference type="InterPro" id="IPR058240">
    <property type="entry name" value="rSAM_sf"/>
</dbReference>
<name>A0AAW1QNP2_9CHLO</name>
<evidence type="ECO:0000313" key="13">
    <source>
        <dbReference type="EMBL" id="KAK9822830.1"/>
    </source>
</evidence>
<evidence type="ECO:0000256" key="6">
    <source>
        <dbReference type="ARBA" id="ARBA00022679"/>
    </source>
</evidence>
<keyword evidence="8" id="KW-0479">Metal-binding</keyword>
<accession>A0AAW1QNP2</accession>
<feature type="compositionally biased region" description="Low complexity" evidence="11">
    <location>
        <begin position="69"/>
        <end position="78"/>
    </location>
</feature>
<keyword evidence="7" id="KW-0949">S-adenosyl-L-methionine</keyword>
<dbReference type="GO" id="GO:0005737">
    <property type="term" value="C:cytoplasm"/>
    <property type="evidence" value="ECO:0007669"/>
    <property type="project" value="UniProtKB-SubCell"/>
</dbReference>
<dbReference type="Gene3D" id="1.10.150.530">
    <property type="match status" value="1"/>
</dbReference>
<protein>
    <recommendedName>
        <fullName evidence="12">Radical SAM core domain-containing protein</fullName>
    </recommendedName>
</protein>
<dbReference type="InterPro" id="IPR004383">
    <property type="entry name" value="rRNA_lsu_MTrfase_RlmN/Cfr"/>
</dbReference>
<dbReference type="SUPFAM" id="SSF102114">
    <property type="entry name" value="Radical SAM enzymes"/>
    <property type="match status" value="1"/>
</dbReference>
<dbReference type="Proteomes" id="UP001445335">
    <property type="component" value="Unassembled WGS sequence"/>
</dbReference>
<evidence type="ECO:0000256" key="11">
    <source>
        <dbReference type="SAM" id="MobiDB-lite"/>
    </source>
</evidence>